<dbReference type="GO" id="GO:0030017">
    <property type="term" value="C:sarcomere"/>
    <property type="evidence" value="ECO:0007669"/>
    <property type="project" value="TreeGrafter"/>
</dbReference>
<reference evidence="2 3" key="1">
    <citation type="submission" date="2013-11" db="EMBL/GenBank/DDBJ databases">
        <title>Draft genome of the bovine lungworm Dictyocaulus viviparus.</title>
        <authorList>
            <person name="Mitreva M."/>
        </authorList>
    </citation>
    <scope>NUCLEOTIDE SEQUENCE [LARGE SCALE GENOMIC DNA]</scope>
    <source>
        <strain evidence="2 3">HannoverDv2000</strain>
    </source>
</reference>
<dbReference type="EMBL" id="KN716155">
    <property type="protein sequence ID" value="KJH53155.1"/>
    <property type="molecule type" value="Genomic_DNA"/>
</dbReference>
<evidence type="ECO:0000259" key="1">
    <source>
        <dbReference type="SMART" id="SM01283"/>
    </source>
</evidence>
<accession>A0A0D8Y8U7</accession>
<dbReference type="GO" id="GO:0035025">
    <property type="term" value="P:positive regulation of Rho protein signal transduction"/>
    <property type="evidence" value="ECO:0007669"/>
    <property type="project" value="InterPro"/>
</dbReference>
<gene>
    <name evidence="2" type="ORF">DICVIV_00653</name>
</gene>
<dbReference type="InterPro" id="IPR038095">
    <property type="entry name" value="Costars_sf"/>
</dbReference>
<sequence>MSARDTIRRFNAVAAKNEENLKKNPYSDTYDVPRFNKTDDDYGRPPPGSKTEARGIKAGVHVCREILFLCETINENAEGIDESNKWITFGKLFYIYSFYSDKLVGMLIRARKYGLVQFDGEMLYQRQDDEKIITLLMPITEIRQRMQASGDPKNCVVILSK</sequence>
<dbReference type="InterPro" id="IPR026111">
    <property type="entry name" value="Abra"/>
</dbReference>
<dbReference type="GO" id="GO:0003779">
    <property type="term" value="F:actin binding"/>
    <property type="evidence" value="ECO:0007669"/>
    <property type="project" value="InterPro"/>
</dbReference>
<dbReference type="PANTHER" id="PTHR22739:SF7">
    <property type="entry name" value="EG:152A3.3 PROTEIN-RELATED"/>
    <property type="match status" value="1"/>
</dbReference>
<feature type="domain" description="Costars" evidence="1">
    <location>
        <begin position="60"/>
        <end position="136"/>
    </location>
</feature>
<evidence type="ECO:0000313" key="3">
    <source>
        <dbReference type="Proteomes" id="UP000053766"/>
    </source>
</evidence>
<dbReference type="OrthoDB" id="9871914at2759"/>
<name>A0A0D8Y8U7_DICVI</name>
<dbReference type="AlphaFoldDB" id="A0A0D8Y8U7"/>
<proteinExistence type="predicted"/>
<dbReference type="PANTHER" id="PTHR22739">
    <property type="entry name" value="STRIATED MUSCLE ACTIVATOR OF RHO-DEPENDENT SIGNALING-RELATED"/>
    <property type="match status" value="1"/>
</dbReference>
<organism evidence="2 3">
    <name type="scientific">Dictyocaulus viviparus</name>
    <name type="common">Bovine lungworm</name>
    <dbReference type="NCBI Taxonomy" id="29172"/>
    <lineage>
        <taxon>Eukaryota</taxon>
        <taxon>Metazoa</taxon>
        <taxon>Ecdysozoa</taxon>
        <taxon>Nematoda</taxon>
        <taxon>Chromadorea</taxon>
        <taxon>Rhabditida</taxon>
        <taxon>Rhabditina</taxon>
        <taxon>Rhabditomorpha</taxon>
        <taxon>Strongyloidea</taxon>
        <taxon>Metastrongylidae</taxon>
        <taxon>Dictyocaulus</taxon>
    </lineage>
</organism>
<reference evidence="3" key="2">
    <citation type="journal article" date="2016" name="Sci. Rep.">
        <title>Dictyocaulus viviparus genome, variome and transcriptome elucidate lungworm biology and support future intervention.</title>
        <authorList>
            <person name="McNulty S.N."/>
            <person name="Strube C."/>
            <person name="Rosa B.A."/>
            <person name="Martin J.C."/>
            <person name="Tyagi R."/>
            <person name="Choi Y.J."/>
            <person name="Wang Q."/>
            <person name="Hallsworth Pepin K."/>
            <person name="Zhang X."/>
            <person name="Ozersky P."/>
            <person name="Wilson R.K."/>
            <person name="Sternberg P.W."/>
            <person name="Gasser R.B."/>
            <person name="Mitreva M."/>
        </authorList>
    </citation>
    <scope>NUCLEOTIDE SEQUENCE [LARGE SCALE GENOMIC DNA]</scope>
    <source>
        <strain evidence="3">HannoverDv2000</strain>
    </source>
</reference>
<dbReference type="Proteomes" id="UP000053766">
    <property type="component" value="Unassembled WGS sequence"/>
</dbReference>
<dbReference type="Gene3D" id="1.10.10.1540">
    <property type="entry name" value="Costar domain"/>
    <property type="match status" value="1"/>
</dbReference>
<dbReference type="SMART" id="SM01283">
    <property type="entry name" value="Costars"/>
    <property type="match status" value="1"/>
</dbReference>
<dbReference type="GO" id="GO:0045944">
    <property type="term" value="P:positive regulation of transcription by RNA polymerase II"/>
    <property type="evidence" value="ECO:0007669"/>
    <property type="project" value="TreeGrafter"/>
</dbReference>
<evidence type="ECO:0000313" key="2">
    <source>
        <dbReference type="EMBL" id="KJH53155.1"/>
    </source>
</evidence>
<protein>
    <recommendedName>
        <fullName evidence="1">Costars domain-containing protein</fullName>
    </recommendedName>
</protein>
<keyword evidence="3" id="KW-1185">Reference proteome</keyword>
<dbReference type="Pfam" id="PF14705">
    <property type="entry name" value="Costars"/>
    <property type="match status" value="1"/>
</dbReference>
<dbReference type="InterPro" id="IPR027817">
    <property type="entry name" value="Costars_dom"/>
</dbReference>